<proteinExistence type="predicted"/>
<dbReference type="EMBL" id="OX596109">
    <property type="protein sequence ID" value="CAN0265160.1"/>
    <property type="molecule type" value="Genomic_DNA"/>
</dbReference>
<dbReference type="Proteomes" id="UP001162501">
    <property type="component" value="Chromosome 25"/>
</dbReference>
<gene>
    <name evidence="1" type="ORF">MRATA1EN22A_LOCUS14571</name>
</gene>
<evidence type="ECO:0000313" key="1">
    <source>
        <dbReference type="EMBL" id="CAN0265160.1"/>
    </source>
</evidence>
<protein>
    <submittedName>
        <fullName evidence="1">Uncharacterized protein</fullName>
    </submittedName>
</protein>
<name>A0AC59Z6H0_RANTA</name>
<organism evidence="1 2">
    <name type="scientific">Rangifer tarandus platyrhynchus</name>
    <name type="common">Svalbard reindeer</name>
    <dbReference type="NCBI Taxonomy" id="3082113"/>
    <lineage>
        <taxon>Eukaryota</taxon>
        <taxon>Metazoa</taxon>
        <taxon>Chordata</taxon>
        <taxon>Craniata</taxon>
        <taxon>Vertebrata</taxon>
        <taxon>Euteleostomi</taxon>
        <taxon>Mammalia</taxon>
        <taxon>Eutheria</taxon>
        <taxon>Laurasiatheria</taxon>
        <taxon>Artiodactyla</taxon>
        <taxon>Ruminantia</taxon>
        <taxon>Pecora</taxon>
        <taxon>Cervidae</taxon>
        <taxon>Odocoileinae</taxon>
        <taxon>Rangifer</taxon>
    </lineage>
</organism>
<accession>A0AC59Z6H0</accession>
<reference evidence="1" key="1">
    <citation type="submission" date="2023-05" db="EMBL/GenBank/DDBJ databases">
        <authorList>
            <consortium name="ELIXIR-Norway"/>
        </authorList>
    </citation>
    <scope>NUCLEOTIDE SEQUENCE</scope>
</reference>
<evidence type="ECO:0000313" key="2">
    <source>
        <dbReference type="Proteomes" id="UP001162501"/>
    </source>
</evidence>
<reference evidence="1" key="2">
    <citation type="submission" date="2025-03" db="EMBL/GenBank/DDBJ databases">
        <authorList>
            <consortium name="ELIXIR-Norway"/>
            <consortium name="Elixir Norway"/>
        </authorList>
    </citation>
    <scope>NUCLEOTIDE SEQUENCE</scope>
</reference>
<sequence length="122" mass="13078">MLSQDLGDPTRPPRAEEVTPRGVLTDEAVSFSSLEGRLWTLIGQVCESPREDTWSRDQGQAVTLPSPELPGFGETFRNNGGAGAASPWREAAGHLGLGGFPCTREATRGRAFPVIVLSLTEQ</sequence>